<sequence>MWEVCLAVPLGGHSARNLTTCRDREVAERNRMITDTRIVLAHVVCHRPSHCTATAWARTRSARGMPERAGYRSGGYRV</sequence>
<reference evidence="1 2" key="1">
    <citation type="submission" date="2020-08" db="EMBL/GenBank/DDBJ databases">
        <title>Whole genome shotgun sequence of Actinocatenispora thailandica NBRC 105041.</title>
        <authorList>
            <person name="Komaki H."/>
            <person name="Tamura T."/>
        </authorList>
    </citation>
    <scope>NUCLEOTIDE SEQUENCE [LARGE SCALE GENOMIC DNA]</scope>
    <source>
        <strain evidence="1 2">NBRC 105041</strain>
    </source>
</reference>
<dbReference type="KEGG" id="atl:Athai_36630"/>
<evidence type="ECO:0000313" key="2">
    <source>
        <dbReference type="Proteomes" id="UP000611640"/>
    </source>
</evidence>
<dbReference type="EMBL" id="AP023355">
    <property type="protein sequence ID" value="BCJ36160.1"/>
    <property type="molecule type" value="Genomic_DNA"/>
</dbReference>
<dbReference type="AlphaFoldDB" id="A0A7R7DQR6"/>
<evidence type="ECO:0000313" key="1">
    <source>
        <dbReference type="EMBL" id="BCJ36160.1"/>
    </source>
</evidence>
<name>A0A7R7DQR6_9ACTN</name>
<accession>A0A7R7DQR6</accession>
<keyword evidence="2" id="KW-1185">Reference proteome</keyword>
<gene>
    <name evidence="1" type="ORF">Athai_36630</name>
</gene>
<proteinExistence type="predicted"/>
<organism evidence="1 2">
    <name type="scientific">Actinocatenispora thailandica</name>
    <dbReference type="NCBI Taxonomy" id="227318"/>
    <lineage>
        <taxon>Bacteria</taxon>
        <taxon>Bacillati</taxon>
        <taxon>Actinomycetota</taxon>
        <taxon>Actinomycetes</taxon>
        <taxon>Micromonosporales</taxon>
        <taxon>Micromonosporaceae</taxon>
        <taxon>Actinocatenispora</taxon>
    </lineage>
</organism>
<protein>
    <submittedName>
        <fullName evidence="1">Uncharacterized protein</fullName>
    </submittedName>
</protein>
<dbReference type="Proteomes" id="UP000611640">
    <property type="component" value="Chromosome"/>
</dbReference>